<reference evidence="3" key="1">
    <citation type="submission" date="2017-02" db="EMBL/GenBank/DDBJ databases">
        <authorList>
            <person name="Varghese N."/>
            <person name="Submissions S."/>
        </authorList>
    </citation>
    <scope>NUCLEOTIDE SEQUENCE [LARGE SCALE GENOMIC DNA]</scope>
    <source>
        <strain evidence="3">DSM 24967</strain>
    </source>
</reference>
<evidence type="ECO:0000256" key="1">
    <source>
        <dbReference type="SAM" id="Phobius"/>
    </source>
</evidence>
<dbReference type="InterPro" id="IPR021768">
    <property type="entry name" value="DUF3332"/>
</dbReference>
<gene>
    <name evidence="2" type="ORF">SAMN05660349_00007</name>
</gene>
<name>A0A1T4ZRB1_9BACT</name>
<keyword evidence="3" id="KW-1185">Reference proteome</keyword>
<dbReference type="RefSeq" id="WP_079681805.1">
    <property type="nucleotide sequence ID" value="NZ_FUYQ01000001.1"/>
</dbReference>
<dbReference type="Proteomes" id="UP000190852">
    <property type="component" value="Unassembled WGS sequence"/>
</dbReference>
<evidence type="ECO:0008006" key="4">
    <source>
        <dbReference type="Google" id="ProtNLM"/>
    </source>
</evidence>
<keyword evidence="1" id="KW-1133">Transmembrane helix</keyword>
<dbReference type="AlphaFoldDB" id="A0A1T4ZRB1"/>
<organism evidence="2 3">
    <name type="scientific">Parabacteroides chartae</name>
    <dbReference type="NCBI Taxonomy" id="1037355"/>
    <lineage>
        <taxon>Bacteria</taxon>
        <taxon>Pseudomonadati</taxon>
        <taxon>Bacteroidota</taxon>
        <taxon>Bacteroidia</taxon>
        <taxon>Bacteroidales</taxon>
        <taxon>Tannerellaceae</taxon>
        <taxon>Parabacteroides</taxon>
    </lineage>
</organism>
<sequence>MKRKSLTLLLATVLGGSVMFSSCIGSFGLTNKLLAWNQTIDSKFVNELVFIAFCIVPVYPISAMADLIVINSIEFWSGENPVADTGKVKTIEGKDGIYTVETKADGYQIKKEGDDKTVDLIFDKADKTWSVESDGETAKLLKFTEDDKVVMYLPDGKEMNVELNQAGVLAFRQIADNYNFFAAR</sequence>
<dbReference type="Pfam" id="PF11810">
    <property type="entry name" value="DUF3332"/>
    <property type="match status" value="1"/>
</dbReference>
<evidence type="ECO:0000313" key="2">
    <source>
        <dbReference type="EMBL" id="SKB25282.1"/>
    </source>
</evidence>
<keyword evidence="1" id="KW-0472">Membrane</keyword>
<protein>
    <recommendedName>
        <fullName evidence="4">DUF3332 domain-containing protein</fullName>
    </recommendedName>
</protein>
<proteinExistence type="predicted"/>
<accession>A0A1T4ZRB1</accession>
<dbReference type="PROSITE" id="PS51257">
    <property type="entry name" value="PROKAR_LIPOPROTEIN"/>
    <property type="match status" value="1"/>
</dbReference>
<feature type="transmembrane region" description="Helical" evidence="1">
    <location>
        <begin position="49"/>
        <end position="70"/>
    </location>
</feature>
<keyword evidence="1" id="KW-0812">Transmembrane</keyword>
<dbReference type="EMBL" id="FUYQ01000001">
    <property type="protein sequence ID" value="SKB25282.1"/>
    <property type="molecule type" value="Genomic_DNA"/>
</dbReference>
<evidence type="ECO:0000313" key="3">
    <source>
        <dbReference type="Proteomes" id="UP000190852"/>
    </source>
</evidence>